<proteinExistence type="predicted"/>
<sequence length="201" mass="23229">MCIVMFVLVQAYKGEAVVARKLVNRTTRHEGVKSMSRNGEKMETNYKGMKDSPEMYQELCKSYRTKACLRRLFAHEQENYLNQAASNFSLSLLAKDLRVQGISELRTIVDDRTRSSSPSFAVQSEDKKEGLVLKIPRKPISSTEYMSRLHTLRVLTPAFSIWLDFGYGTSRQLRWFAVVMNGDLMLAHNFRSFFIDFFKSN</sequence>
<dbReference type="Proteomes" id="UP001163828">
    <property type="component" value="Unassembled WGS sequence"/>
</dbReference>
<evidence type="ECO:0000313" key="2">
    <source>
        <dbReference type="Proteomes" id="UP001163828"/>
    </source>
</evidence>
<comment type="caution">
    <text evidence="1">The sequence shown here is derived from an EMBL/GenBank/DDBJ whole genome shotgun (WGS) entry which is preliminary data.</text>
</comment>
<dbReference type="EMBL" id="MU790644">
    <property type="protein sequence ID" value="KAJ3995660.1"/>
    <property type="molecule type" value="Genomic_DNA"/>
</dbReference>
<name>A0ABQ8QAU0_9AGAR</name>
<organism evidence="1 2">
    <name type="scientific">Lentinula boryana</name>
    <dbReference type="NCBI Taxonomy" id="40481"/>
    <lineage>
        <taxon>Eukaryota</taxon>
        <taxon>Fungi</taxon>
        <taxon>Dikarya</taxon>
        <taxon>Basidiomycota</taxon>
        <taxon>Agaricomycotina</taxon>
        <taxon>Agaricomycetes</taxon>
        <taxon>Agaricomycetidae</taxon>
        <taxon>Agaricales</taxon>
        <taxon>Marasmiineae</taxon>
        <taxon>Omphalotaceae</taxon>
        <taxon>Lentinula</taxon>
    </lineage>
</organism>
<keyword evidence="2" id="KW-1185">Reference proteome</keyword>
<accession>A0ABQ8QAU0</accession>
<evidence type="ECO:0000313" key="1">
    <source>
        <dbReference type="EMBL" id="KAJ3995660.1"/>
    </source>
</evidence>
<gene>
    <name evidence="1" type="ORF">F5050DRAFT_1712715</name>
</gene>
<protein>
    <submittedName>
        <fullName evidence="1">Uncharacterized protein</fullName>
    </submittedName>
</protein>
<reference evidence="1" key="1">
    <citation type="submission" date="2022-08" db="EMBL/GenBank/DDBJ databases">
        <authorList>
            <consortium name="DOE Joint Genome Institute"/>
            <person name="Min B."/>
            <person name="Riley R."/>
            <person name="Sierra-Patev S."/>
            <person name="Naranjo-Ortiz M."/>
            <person name="Looney B."/>
            <person name="Konkel Z."/>
            <person name="Slot J.C."/>
            <person name="Sakamoto Y."/>
            <person name="Steenwyk J.L."/>
            <person name="Rokas A."/>
            <person name="Carro J."/>
            <person name="Camarero S."/>
            <person name="Ferreira P."/>
            <person name="Molpeceres G."/>
            <person name="Ruiz-Duenas F.J."/>
            <person name="Serrano A."/>
            <person name="Henrissat B."/>
            <person name="Drula E."/>
            <person name="Hughes K.W."/>
            <person name="Mata J.L."/>
            <person name="Ishikawa N.K."/>
            <person name="Vargas-Isla R."/>
            <person name="Ushijima S."/>
            <person name="Smith C.A."/>
            <person name="Ahrendt S."/>
            <person name="Andreopoulos W."/>
            <person name="He G."/>
            <person name="Labutti K."/>
            <person name="Lipzen A."/>
            <person name="Ng V."/>
            <person name="Sandor L."/>
            <person name="Barry K."/>
            <person name="Martinez A.T."/>
            <person name="Xiao Y."/>
            <person name="Gibbons J.G."/>
            <person name="Terashima K."/>
            <person name="Hibbett D.S."/>
            <person name="Grigoriev I.V."/>
        </authorList>
    </citation>
    <scope>NUCLEOTIDE SEQUENCE</scope>
    <source>
        <strain evidence="1">TFB10827</strain>
    </source>
</reference>